<feature type="domain" description="Type II secretion system protein GspF" evidence="8">
    <location>
        <begin position="211"/>
        <end position="332"/>
    </location>
</feature>
<dbReference type="InterPro" id="IPR042094">
    <property type="entry name" value="T2SS_GspF_sf"/>
</dbReference>
<dbReference type="PANTHER" id="PTHR30012:SF0">
    <property type="entry name" value="TYPE II SECRETION SYSTEM PROTEIN F-RELATED"/>
    <property type="match status" value="1"/>
</dbReference>
<feature type="transmembrane region" description="Helical" evidence="7">
    <location>
        <begin position="313"/>
        <end position="337"/>
    </location>
</feature>
<evidence type="ECO:0000256" key="3">
    <source>
        <dbReference type="ARBA" id="ARBA00022475"/>
    </source>
</evidence>
<comment type="subcellular location">
    <subcellularLocation>
        <location evidence="1">Cell membrane</location>
        <topology evidence="1">Multi-pass membrane protein</topology>
    </subcellularLocation>
</comment>
<dbReference type="RefSeq" id="WP_307328174.1">
    <property type="nucleotide sequence ID" value="NZ_JAUSUG010000015.1"/>
</dbReference>
<dbReference type="Gene3D" id="1.20.81.30">
    <property type="entry name" value="Type II secretion system (T2SS), domain F"/>
    <property type="match status" value="2"/>
</dbReference>
<dbReference type="EMBL" id="JAUSUG010000015">
    <property type="protein sequence ID" value="MDQ0256288.1"/>
    <property type="molecule type" value="Genomic_DNA"/>
</dbReference>
<evidence type="ECO:0000259" key="8">
    <source>
        <dbReference type="Pfam" id="PF00482"/>
    </source>
</evidence>
<feature type="domain" description="Type II secretion system protein GspF" evidence="8">
    <location>
        <begin position="14"/>
        <end position="128"/>
    </location>
</feature>
<keyword evidence="6 7" id="KW-0472">Membrane</keyword>
<keyword evidence="4 7" id="KW-0812">Transmembrane</keyword>
<keyword evidence="10" id="KW-1185">Reference proteome</keyword>
<gene>
    <name evidence="9" type="ORF">J2S74_003706</name>
</gene>
<dbReference type="Pfam" id="PF00482">
    <property type="entry name" value="T2SSF"/>
    <property type="match status" value="2"/>
</dbReference>
<protein>
    <submittedName>
        <fullName evidence="9">Competence protein ComGB</fullName>
    </submittedName>
</protein>
<evidence type="ECO:0000256" key="4">
    <source>
        <dbReference type="ARBA" id="ARBA00022692"/>
    </source>
</evidence>
<comment type="similarity">
    <text evidence="2">Belongs to the GSP F family.</text>
</comment>
<evidence type="ECO:0000256" key="6">
    <source>
        <dbReference type="ARBA" id="ARBA00023136"/>
    </source>
</evidence>
<evidence type="ECO:0000313" key="9">
    <source>
        <dbReference type="EMBL" id="MDQ0256288.1"/>
    </source>
</evidence>
<sequence>MKKIFRSDQERSEWLLQLAALLKEGFPLSEALVLLKTYQRGNKGQWCEIIYQSLLNGDDLSAQLEFAGFSKDIISYLYFHEKYGDLKYGLETAAILMEKKYESMEKVRKILFYPFILFLCLIVMATIISRGVLPQIQTFFQSMNQDLPWVTRFVISLLSLFEAPILLGFTLLLLLFLLWLRKLSLYDRLKFLLKLPLIKLFTRSLMTYYLTSHLSPLLKNGFSLYKALKVMEEHSKINFLQQEAQVISFQLMEGTPFTEIIRERKFYEPQLVATIGLGEAKGALGDELERYTNFLQRQYYEGVQNFMALLQPILYTVIGVIVMILFLSMMLPIFNIVDGW</sequence>
<evidence type="ECO:0000256" key="5">
    <source>
        <dbReference type="ARBA" id="ARBA00022989"/>
    </source>
</evidence>
<comment type="caution">
    <text evidence="9">The sequence shown here is derived from an EMBL/GenBank/DDBJ whole genome shotgun (WGS) entry which is preliminary data.</text>
</comment>
<dbReference type="InterPro" id="IPR018076">
    <property type="entry name" value="T2SS_GspF_dom"/>
</dbReference>
<organism evidence="9 10">
    <name type="scientific">Evansella vedderi</name>
    <dbReference type="NCBI Taxonomy" id="38282"/>
    <lineage>
        <taxon>Bacteria</taxon>
        <taxon>Bacillati</taxon>
        <taxon>Bacillota</taxon>
        <taxon>Bacilli</taxon>
        <taxon>Bacillales</taxon>
        <taxon>Bacillaceae</taxon>
        <taxon>Evansella</taxon>
    </lineage>
</organism>
<dbReference type="PANTHER" id="PTHR30012">
    <property type="entry name" value="GENERAL SECRETION PATHWAY PROTEIN"/>
    <property type="match status" value="1"/>
</dbReference>
<dbReference type="InterPro" id="IPR003004">
    <property type="entry name" value="GspF/PilC"/>
</dbReference>
<evidence type="ECO:0000256" key="1">
    <source>
        <dbReference type="ARBA" id="ARBA00004651"/>
    </source>
</evidence>
<dbReference type="Proteomes" id="UP001230005">
    <property type="component" value="Unassembled WGS sequence"/>
</dbReference>
<accession>A0ABT9ZYH5</accession>
<keyword evidence="5 7" id="KW-1133">Transmembrane helix</keyword>
<evidence type="ECO:0000256" key="7">
    <source>
        <dbReference type="SAM" id="Phobius"/>
    </source>
</evidence>
<dbReference type="InterPro" id="IPR047692">
    <property type="entry name" value="T4P_ComGB"/>
</dbReference>
<dbReference type="NCBIfam" id="NF041012">
    <property type="entry name" value="T4P_ComGB"/>
    <property type="match status" value="1"/>
</dbReference>
<evidence type="ECO:0000313" key="10">
    <source>
        <dbReference type="Proteomes" id="UP001230005"/>
    </source>
</evidence>
<feature type="transmembrane region" description="Helical" evidence="7">
    <location>
        <begin position="153"/>
        <end position="179"/>
    </location>
</feature>
<dbReference type="PRINTS" id="PR00812">
    <property type="entry name" value="BCTERIALGSPF"/>
</dbReference>
<reference evidence="9 10" key="1">
    <citation type="submission" date="2023-07" db="EMBL/GenBank/DDBJ databases">
        <title>Genomic Encyclopedia of Type Strains, Phase IV (KMG-IV): sequencing the most valuable type-strain genomes for metagenomic binning, comparative biology and taxonomic classification.</title>
        <authorList>
            <person name="Goeker M."/>
        </authorList>
    </citation>
    <scope>NUCLEOTIDE SEQUENCE [LARGE SCALE GENOMIC DNA]</scope>
    <source>
        <strain evidence="9 10">DSM 9768</strain>
    </source>
</reference>
<evidence type="ECO:0000256" key="2">
    <source>
        <dbReference type="ARBA" id="ARBA00005745"/>
    </source>
</evidence>
<keyword evidence="3" id="KW-1003">Cell membrane</keyword>
<feature type="transmembrane region" description="Helical" evidence="7">
    <location>
        <begin position="110"/>
        <end position="133"/>
    </location>
</feature>
<name>A0ABT9ZYH5_9BACI</name>
<proteinExistence type="inferred from homology"/>